<name>B2WPT4_PYRTR</name>
<dbReference type="eggNOG" id="ENOG502RAIK">
    <property type="taxonomic scope" value="Eukaryota"/>
</dbReference>
<reference evidence="3" key="1">
    <citation type="journal article" date="2013" name="G3 (Bethesda)">
        <title>Comparative genomics of a plant-pathogenic fungus, Pyrenophora tritici-repentis, reveals transduplication and the impact of repeat elements on pathogenicity and population divergence.</title>
        <authorList>
            <person name="Manning V.A."/>
            <person name="Pandelova I."/>
            <person name="Dhillon B."/>
            <person name="Wilhelm L.J."/>
            <person name="Goodwin S.B."/>
            <person name="Berlin A.M."/>
            <person name="Figueroa M."/>
            <person name="Freitag M."/>
            <person name="Hane J.K."/>
            <person name="Henrissat B."/>
            <person name="Holman W.H."/>
            <person name="Kodira C.D."/>
            <person name="Martin J."/>
            <person name="Oliver R.P."/>
            <person name="Robbertse B."/>
            <person name="Schackwitz W."/>
            <person name="Schwartz D.C."/>
            <person name="Spatafora J.W."/>
            <person name="Turgeon B.G."/>
            <person name="Yandava C."/>
            <person name="Young S."/>
            <person name="Zhou S."/>
            <person name="Zeng Q."/>
            <person name="Grigoriev I.V."/>
            <person name="Ma L.-J."/>
            <person name="Ciuffetti L.M."/>
        </authorList>
    </citation>
    <scope>NUCLEOTIDE SEQUENCE [LARGE SCALE GENOMIC DNA]</scope>
    <source>
        <strain evidence="3">Pt-1C-BFP</strain>
    </source>
</reference>
<protein>
    <submittedName>
        <fullName evidence="2">Uncharacterized protein</fullName>
    </submittedName>
</protein>
<dbReference type="Proteomes" id="UP000001471">
    <property type="component" value="Unassembled WGS sequence"/>
</dbReference>
<feature type="region of interest" description="Disordered" evidence="1">
    <location>
        <begin position="445"/>
        <end position="479"/>
    </location>
</feature>
<gene>
    <name evidence="2" type="ORF">PTRG_11994</name>
</gene>
<evidence type="ECO:0000313" key="2">
    <source>
        <dbReference type="EMBL" id="EDU46150.1"/>
    </source>
</evidence>
<dbReference type="InParanoid" id="B2WPT4"/>
<dbReference type="OMA" id="WECTEGG"/>
<dbReference type="EMBL" id="DS231639">
    <property type="protein sequence ID" value="EDU46150.1"/>
    <property type="molecule type" value="Genomic_DNA"/>
</dbReference>
<sequence>MDTLPQELINKIVLYLERYPGQEQAPILEQCGHHSKLPQYATISSHWKEAVEFVTFHRLHIKSHELSQLEAMVTGNRIKYLTRLSFEIILAEYSEESCGRVESTEEQQCNDEAFTQAIADLFSLVRKWEDAGLVHGLRLQLRDVCSPTDCRDRNQIDLEMSQRKRGIDIFEKRWVNSYIHLSRPEMIPTLSSIVHFHLQGHVSRKVALVVGPGLAAVLPNLQSFYWEFGEVDDKSINVESRASFARVLEQTKLDKCSAAEITFHQDPVEDHRVAEPSRIPIGALYDPFSASLRIFSQNLTSLILDGFVDSTLFWPSSHEISSIPSWPNLRKLIVLFNMAAPSSEWYFDGTPGEIVEQFRDHEDAKILDPLVTAFAKAVQKMPLLEQFLLETELGHDIGYWDISYHAPGIKADWDENEDDAKATEDAPFESQLRDAIPEATIQPLAEGSRAATEATSEAIKSGDNSGFNDEFTDNFNGIN</sequence>
<evidence type="ECO:0000313" key="3">
    <source>
        <dbReference type="Proteomes" id="UP000001471"/>
    </source>
</evidence>
<accession>B2WPT4</accession>
<dbReference type="OrthoDB" id="5985073at2759"/>
<dbReference type="STRING" id="426418.B2WPT4"/>
<organism evidence="2 3">
    <name type="scientific">Pyrenophora tritici-repentis (strain Pt-1C-BFP)</name>
    <name type="common">Wheat tan spot fungus</name>
    <name type="synonym">Drechslera tritici-repentis</name>
    <dbReference type="NCBI Taxonomy" id="426418"/>
    <lineage>
        <taxon>Eukaryota</taxon>
        <taxon>Fungi</taxon>
        <taxon>Dikarya</taxon>
        <taxon>Ascomycota</taxon>
        <taxon>Pezizomycotina</taxon>
        <taxon>Dothideomycetes</taxon>
        <taxon>Pleosporomycetidae</taxon>
        <taxon>Pleosporales</taxon>
        <taxon>Pleosporineae</taxon>
        <taxon>Pleosporaceae</taxon>
        <taxon>Pyrenophora</taxon>
    </lineage>
</organism>
<proteinExistence type="predicted"/>
<dbReference type="AlphaFoldDB" id="B2WPT4"/>
<dbReference type="HOGENOM" id="CLU_029473_1_0_1"/>
<feature type="compositionally biased region" description="Polar residues" evidence="1">
    <location>
        <begin position="462"/>
        <end position="479"/>
    </location>
</feature>
<evidence type="ECO:0000256" key="1">
    <source>
        <dbReference type="SAM" id="MobiDB-lite"/>
    </source>
</evidence>